<protein>
    <submittedName>
        <fullName evidence="1">Uncharacterized protein</fullName>
    </submittedName>
</protein>
<organism evidence="1 2">
    <name type="scientific">Tetragenococcus muriaticus PMC-11-5</name>
    <dbReference type="NCBI Taxonomy" id="1302649"/>
    <lineage>
        <taxon>Bacteria</taxon>
        <taxon>Bacillati</taxon>
        <taxon>Bacillota</taxon>
        <taxon>Bacilli</taxon>
        <taxon>Lactobacillales</taxon>
        <taxon>Enterococcaceae</taxon>
        <taxon>Tetragenococcus</taxon>
    </lineage>
</organism>
<gene>
    <name evidence="1" type="ORF">TMUPMC115_1567</name>
</gene>
<reference evidence="1 2" key="1">
    <citation type="submission" date="2014-08" db="EMBL/GenBank/DDBJ databases">
        <title>Genome sequence of Tetragenococcus muriaticus.</title>
        <authorList>
            <person name="Chuea-nongthon C."/>
            <person name="Rodtong S."/>
            <person name="Yongsawatdigul J."/>
            <person name="Steele J.L."/>
            <person name="Liu X.-y."/>
            <person name="Speers J."/>
            <person name="Glasner J.D."/>
            <person name="Neeno-Eckwall E.C."/>
        </authorList>
    </citation>
    <scope>NUCLEOTIDE SEQUENCE [LARGE SCALE GENOMIC DNA]</scope>
    <source>
        <strain evidence="1 2">PMC-11-5</strain>
    </source>
</reference>
<dbReference type="AlphaFoldDB" id="A0A091BZR5"/>
<dbReference type="PATRIC" id="fig|1302649.3.peg.1570"/>
<name>A0A091BZR5_9ENTE</name>
<dbReference type="EMBL" id="JPVU01000167">
    <property type="protein sequence ID" value="KFN91101.1"/>
    <property type="molecule type" value="Genomic_DNA"/>
</dbReference>
<evidence type="ECO:0000313" key="1">
    <source>
        <dbReference type="EMBL" id="KFN91101.1"/>
    </source>
</evidence>
<evidence type="ECO:0000313" key="2">
    <source>
        <dbReference type="Proteomes" id="UP000029380"/>
    </source>
</evidence>
<comment type="caution">
    <text evidence="1">The sequence shown here is derived from an EMBL/GenBank/DDBJ whole genome shotgun (WGS) entry which is preliminary data.</text>
</comment>
<proteinExistence type="predicted"/>
<dbReference type="Proteomes" id="UP000029380">
    <property type="component" value="Unassembled WGS sequence"/>
</dbReference>
<accession>A0A091BZR5</accession>
<sequence length="52" mass="6088">MEKEAISTIKNHLSEVDSLTDPYVTQLRSDERKGVQQLLNQLEKRLAKEQEF</sequence>